<reference evidence="3 5" key="1">
    <citation type="submission" date="2019-07" db="EMBL/GenBank/DDBJ databases">
        <title>Genomes of sea-ice associated Colwellia species.</title>
        <authorList>
            <person name="Bowman J.P."/>
        </authorList>
    </citation>
    <scope>NUCLEOTIDE SEQUENCE [LARGE SCALE GENOMIC DNA]</scope>
    <source>
        <strain evidence="2 4">ACAM 607</strain>
        <strain evidence="3 5">IC036</strain>
    </source>
</reference>
<dbReference type="GO" id="GO:0005506">
    <property type="term" value="F:iron ion binding"/>
    <property type="evidence" value="ECO:0007669"/>
    <property type="project" value="InterPro"/>
</dbReference>
<dbReference type="AlphaFoldDB" id="A0A5C6Q9Z4"/>
<feature type="chain" id="PRO_5022703192" description="Cytochrome c" evidence="1">
    <location>
        <begin position="26"/>
        <end position="151"/>
    </location>
</feature>
<name>A0A5C6Q9Z4_9GAMM</name>
<evidence type="ECO:0000313" key="5">
    <source>
        <dbReference type="Proteomes" id="UP000321917"/>
    </source>
</evidence>
<feature type="signal peptide" evidence="1">
    <location>
        <begin position="1"/>
        <end position="25"/>
    </location>
</feature>
<keyword evidence="1" id="KW-0732">Signal</keyword>
<dbReference type="EMBL" id="VOLR01000001">
    <property type="protein sequence ID" value="TWX62919.1"/>
    <property type="molecule type" value="Genomic_DNA"/>
</dbReference>
<protein>
    <recommendedName>
        <fullName evidence="6">Cytochrome c</fullName>
    </recommendedName>
</protein>
<dbReference type="Proteomes" id="UP000321917">
    <property type="component" value="Unassembled WGS sequence"/>
</dbReference>
<evidence type="ECO:0008006" key="6">
    <source>
        <dbReference type="Google" id="ProtNLM"/>
    </source>
</evidence>
<dbReference type="GO" id="GO:0022900">
    <property type="term" value="P:electron transport chain"/>
    <property type="evidence" value="ECO:0007669"/>
    <property type="project" value="InterPro"/>
</dbReference>
<accession>A0A5C6Q9Z4</accession>
<organism evidence="3 5">
    <name type="scientific">Colwellia hornerae</name>
    <dbReference type="NCBI Taxonomy" id="89402"/>
    <lineage>
        <taxon>Bacteria</taxon>
        <taxon>Pseudomonadati</taxon>
        <taxon>Pseudomonadota</taxon>
        <taxon>Gammaproteobacteria</taxon>
        <taxon>Alteromonadales</taxon>
        <taxon>Colwelliaceae</taxon>
        <taxon>Colwellia</taxon>
    </lineage>
</organism>
<dbReference type="OrthoDB" id="7855645at2"/>
<dbReference type="Gene3D" id="1.20.120.10">
    <property type="entry name" value="Cytochrome c/b562"/>
    <property type="match status" value="1"/>
</dbReference>
<dbReference type="InterPro" id="IPR010980">
    <property type="entry name" value="Cyt_c/b562"/>
</dbReference>
<dbReference type="EMBL" id="VOLQ01000021">
    <property type="protein sequence ID" value="TWX65796.1"/>
    <property type="molecule type" value="Genomic_DNA"/>
</dbReference>
<dbReference type="GO" id="GO:0020037">
    <property type="term" value="F:heme binding"/>
    <property type="evidence" value="ECO:0007669"/>
    <property type="project" value="InterPro"/>
</dbReference>
<dbReference type="SUPFAM" id="SSF47175">
    <property type="entry name" value="Cytochromes"/>
    <property type="match status" value="1"/>
</dbReference>
<evidence type="ECO:0000256" key="1">
    <source>
        <dbReference type="SAM" id="SignalP"/>
    </source>
</evidence>
<keyword evidence="4" id="KW-1185">Reference proteome</keyword>
<evidence type="ECO:0000313" key="4">
    <source>
        <dbReference type="Proteomes" id="UP000321525"/>
    </source>
</evidence>
<evidence type="ECO:0000313" key="2">
    <source>
        <dbReference type="EMBL" id="TWX62919.1"/>
    </source>
</evidence>
<dbReference type="GO" id="GO:0009055">
    <property type="term" value="F:electron transfer activity"/>
    <property type="evidence" value="ECO:0007669"/>
    <property type="project" value="InterPro"/>
</dbReference>
<proteinExistence type="predicted"/>
<evidence type="ECO:0000313" key="3">
    <source>
        <dbReference type="EMBL" id="TWX65796.1"/>
    </source>
</evidence>
<dbReference type="RefSeq" id="WP_146796281.1">
    <property type="nucleotide sequence ID" value="NZ_VOLP01000001.1"/>
</dbReference>
<sequence length="151" mass="16612">MYKIQKIMIITSAVIALFVGVSVNAQQQQQDIEKNTIVTFKQVMQGLLSETKMITQGIILEDFSLVESAAEGIINHPKPAMSQRKKLMKALAAKVATFKGFDEVVHGGAIKIKQAAEDQNMVVIVAEYQKLIMGCQSCHTTFKDALTIALQ</sequence>
<comment type="caution">
    <text evidence="3">The sequence shown here is derived from an EMBL/GenBank/DDBJ whole genome shotgun (WGS) entry which is preliminary data.</text>
</comment>
<dbReference type="Proteomes" id="UP000321525">
    <property type="component" value="Unassembled WGS sequence"/>
</dbReference>
<gene>
    <name evidence="2" type="ORF">ESZ26_00990</name>
    <name evidence="3" type="ORF">ESZ27_11730</name>
</gene>